<evidence type="ECO:0000313" key="7">
    <source>
        <dbReference type="EMBL" id="KAJ3566370.1"/>
    </source>
</evidence>
<feature type="domain" description="MYND-type" evidence="6">
    <location>
        <begin position="679"/>
        <end position="717"/>
    </location>
</feature>
<feature type="compositionally biased region" description="Basic residues" evidence="5">
    <location>
        <begin position="1"/>
        <end position="12"/>
    </location>
</feature>
<dbReference type="SUPFAM" id="SSF48371">
    <property type="entry name" value="ARM repeat"/>
    <property type="match status" value="1"/>
</dbReference>
<evidence type="ECO:0000256" key="4">
    <source>
        <dbReference type="PROSITE-ProRule" id="PRU00134"/>
    </source>
</evidence>
<feature type="region of interest" description="Disordered" evidence="5">
    <location>
        <begin position="721"/>
        <end position="743"/>
    </location>
</feature>
<dbReference type="InterPro" id="IPR016024">
    <property type="entry name" value="ARM-type_fold"/>
</dbReference>
<feature type="region of interest" description="Disordered" evidence="5">
    <location>
        <begin position="1"/>
        <end position="21"/>
    </location>
</feature>
<dbReference type="GO" id="GO:0008270">
    <property type="term" value="F:zinc ion binding"/>
    <property type="evidence" value="ECO:0007669"/>
    <property type="project" value="UniProtKB-KW"/>
</dbReference>
<evidence type="ECO:0000259" key="6">
    <source>
        <dbReference type="PROSITE" id="PS50865"/>
    </source>
</evidence>
<dbReference type="Pfam" id="PF01753">
    <property type="entry name" value="zf-MYND"/>
    <property type="match status" value="1"/>
</dbReference>
<organism evidence="7 8">
    <name type="scientific">Leucocoprinus birnbaumii</name>
    <dbReference type="NCBI Taxonomy" id="56174"/>
    <lineage>
        <taxon>Eukaryota</taxon>
        <taxon>Fungi</taxon>
        <taxon>Dikarya</taxon>
        <taxon>Basidiomycota</taxon>
        <taxon>Agaricomycotina</taxon>
        <taxon>Agaricomycetes</taxon>
        <taxon>Agaricomycetidae</taxon>
        <taxon>Agaricales</taxon>
        <taxon>Agaricineae</taxon>
        <taxon>Agaricaceae</taxon>
        <taxon>Leucocoprinus</taxon>
    </lineage>
</organism>
<gene>
    <name evidence="7" type="ORF">NP233_g7053</name>
</gene>
<evidence type="ECO:0000256" key="1">
    <source>
        <dbReference type="ARBA" id="ARBA00022723"/>
    </source>
</evidence>
<accession>A0AAD5VPY0</accession>
<reference evidence="7" key="1">
    <citation type="submission" date="2022-07" db="EMBL/GenBank/DDBJ databases">
        <title>Genome Sequence of Leucocoprinus birnbaumii.</title>
        <authorList>
            <person name="Buettner E."/>
        </authorList>
    </citation>
    <scope>NUCLEOTIDE SEQUENCE</scope>
    <source>
        <strain evidence="7">VT141</strain>
    </source>
</reference>
<keyword evidence="8" id="KW-1185">Reference proteome</keyword>
<dbReference type="SUPFAM" id="SSF144232">
    <property type="entry name" value="HIT/MYND zinc finger-like"/>
    <property type="match status" value="1"/>
</dbReference>
<dbReference type="EMBL" id="JANIEX010000493">
    <property type="protein sequence ID" value="KAJ3566370.1"/>
    <property type="molecule type" value="Genomic_DNA"/>
</dbReference>
<keyword evidence="3" id="KW-0862">Zinc</keyword>
<dbReference type="Proteomes" id="UP001213000">
    <property type="component" value="Unassembled WGS sequence"/>
</dbReference>
<dbReference type="Gene3D" id="6.10.140.2220">
    <property type="match status" value="1"/>
</dbReference>
<keyword evidence="1" id="KW-0479">Metal-binding</keyword>
<dbReference type="AlphaFoldDB" id="A0AAD5VPY0"/>
<dbReference type="PROSITE" id="PS01360">
    <property type="entry name" value="ZF_MYND_1"/>
    <property type="match status" value="1"/>
</dbReference>
<evidence type="ECO:0000313" key="8">
    <source>
        <dbReference type="Proteomes" id="UP001213000"/>
    </source>
</evidence>
<protein>
    <recommendedName>
        <fullName evidence="6">MYND-type domain-containing protein</fullName>
    </recommendedName>
</protein>
<comment type="caution">
    <text evidence="7">The sequence shown here is derived from an EMBL/GenBank/DDBJ whole genome shotgun (WGS) entry which is preliminary data.</text>
</comment>
<sequence length="754" mass="84428">MPGPGKRNKKPKPSVNAARSLTPSASNAMATIASEFVALSMTLTDSDARDVDGVAAGEDWTGAVYRICDFCHFAGPQYEKGLEESLQQFRYLLQAPRGHLHPVWRISEDTDWDRFLKKLMPLLRESACQRVTLQALQTITRHAGVLVRLEISKHATELIRILENNPSDSTAELVISVLSHTLCTAFDGKVESDEYKPAYPDLLKTLDVTRIIRATVQAALKPSASSSIIHHTIELLYAASMHAARAFKTYPDATKILIAGLSSKDWERRCASLQALICLHTLESVEDREHFDPRKYVLALRNLPNHISRALDDYGAPSCDTVVTTMCTVDFQTAINRAAEDLDFHALGLVIARNILRTEFPIVEGSFQYQDDRGKWVVMDHLPFKMWSDSLPLCSKALRATKVPEKMDMADIIDIKYRIIKQRQRDAMAIGLKALERNPHQGYWYYAISMDGDPVKGLKAAKQGLKCSQLTPHVKHQLLYRAIDYAGELGIEILRQMPNAGTDKWYEGIALLHSAFEDAKTYILEAPPDNRNMKNVLYWYLLLIITIKDLDPDLHEIEDAKKKLEINEEIMRIVGFATPSTKMRLTQQTVVKHYKESVERFGDIIKRAGSAFHDCSHDLADPTSEENEDKMAAWLGNLDLEDRTLNTEEVYQVGAESRISKSGVEVAVVDGEYLSLYQCGWCGNPSASLRKCSGCGNARYCDIQCQKQAWSTHKKACTKEASIPESSDKSTSSKQRAAATPAAWTSCVSLEALD</sequence>
<proteinExistence type="predicted"/>
<keyword evidence="2 4" id="KW-0863">Zinc-finger</keyword>
<dbReference type="PROSITE" id="PS50865">
    <property type="entry name" value="ZF_MYND_2"/>
    <property type="match status" value="1"/>
</dbReference>
<evidence type="ECO:0000256" key="2">
    <source>
        <dbReference type="ARBA" id="ARBA00022771"/>
    </source>
</evidence>
<dbReference type="InterPro" id="IPR002893">
    <property type="entry name" value="Znf_MYND"/>
</dbReference>
<evidence type="ECO:0000256" key="3">
    <source>
        <dbReference type="ARBA" id="ARBA00022833"/>
    </source>
</evidence>
<evidence type="ECO:0000256" key="5">
    <source>
        <dbReference type="SAM" id="MobiDB-lite"/>
    </source>
</evidence>
<name>A0AAD5VPY0_9AGAR</name>